<dbReference type="NCBIfam" id="TIGR04085">
    <property type="entry name" value="rSAM_more_4Fe4S"/>
    <property type="match status" value="1"/>
</dbReference>
<protein>
    <recommendedName>
        <fullName evidence="5">Radical SAM core domain-containing protein</fullName>
    </recommendedName>
</protein>
<proteinExistence type="predicted"/>
<dbReference type="InterPro" id="IPR007197">
    <property type="entry name" value="rSAM"/>
</dbReference>
<dbReference type="SUPFAM" id="SSF102114">
    <property type="entry name" value="Radical SAM enzymes"/>
    <property type="match status" value="1"/>
</dbReference>
<dbReference type="InterPro" id="IPR058240">
    <property type="entry name" value="rSAM_sf"/>
</dbReference>
<dbReference type="InterPro" id="IPR013785">
    <property type="entry name" value="Aldolase_TIM"/>
</dbReference>
<comment type="caution">
    <text evidence="6">The sequence shown here is derived from an EMBL/GenBank/DDBJ whole genome shotgun (WGS) entry which is preliminary data.</text>
</comment>
<dbReference type="CDD" id="cd01335">
    <property type="entry name" value="Radical_SAM"/>
    <property type="match status" value="1"/>
</dbReference>
<keyword evidence="4" id="KW-0411">Iron-sulfur</keyword>
<dbReference type="PANTHER" id="PTHR11228">
    <property type="entry name" value="RADICAL SAM DOMAIN PROTEIN"/>
    <property type="match status" value="1"/>
</dbReference>
<dbReference type="InterPro" id="IPR023885">
    <property type="entry name" value="4Fe4S-binding_SPASM_dom"/>
</dbReference>
<evidence type="ECO:0000313" key="7">
    <source>
        <dbReference type="Proteomes" id="UP000183922"/>
    </source>
</evidence>
<keyword evidence="2" id="KW-0479">Metal-binding</keyword>
<dbReference type="GO" id="GO:0003824">
    <property type="term" value="F:catalytic activity"/>
    <property type="evidence" value="ECO:0007669"/>
    <property type="project" value="InterPro"/>
</dbReference>
<dbReference type="EMBL" id="MNYR01000023">
    <property type="protein sequence ID" value="OIP56171.1"/>
    <property type="molecule type" value="Genomic_DNA"/>
</dbReference>
<reference evidence="6 7" key="1">
    <citation type="journal article" date="2016" name="Environ. Microbiol.">
        <title>Genomic resolution of a cold subsurface aquifer community provides metabolic insights for novel microbes adapted to high CO concentrations.</title>
        <authorList>
            <person name="Probst A.J."/>
            <person name="Castelle C.J."/>
            <person name="Singh A."/>
            <person name="Brown C.T."/>
            <person name="Anantharaman K."/>
            <person name="Sharon I."/>
            <person name="Hug L.A."/>
            <person name="Burstein D."/>
            <person name="Emerson J.B."/>
            <person name="Thomas B.C."/>
            <person name="Banfield J.F."/>
        </authorList>
    </citation>
    <scope>NUCLEOTIDE SEQUENCE [LARGE SCALE GENOMIC DNA]</scope>
    <source>
        <strain evidence="6">CG2_30_39_24</strain>
    </source>
</reference>
<dbReference type="AlphaFoldDB" id="A0A1J5F8C4"/>
<dbReference type="GO" id="GO:0051536">
    <property type="term" value="F:iron-sulfur cluster binding"/>
    <property type="evidence" value="ECO:0007669"/>
    <property type="project" value="UniProtKB-KW"/>
</dbReference>
<evidence type="ECO:0000256" key="3">
    <source>
        <dbReference type="ARBA" id="ARBA00023004"/>
    </source>
</evidence>
<accession>A0A1J5F8C4</accession>
<dbReference type="Proteomes" id="UP000183922">
    <property type="component" value="Unassembled WGS sequence"/>
</dbReference>
<dbReference type="PANTHER" id="PTHR11228:SF35">
    <property type="entry name" value="MOLYBDENUM COFACTOR BIOSYNTHESIS PROTEIN A-RELATED"/>
    <property type="match status" value="1"/>
</dbReference>
<evidence type="ECO:0000313" key="6">
    <source>
        <dbReference type="EMBL" id="OIP56171.1"/>
    </source>
</evidence>
<name>A0A1J5F8C4_9BACT</name>
<evidence type="ECO:0000256" key="4">
    <source>
        <dbReference type="ARBA" id="ARBA00023014"/>
    </source>
</evidence>
<dbReference type="Pfam" id="PF04055">
    <property type="entry name" value="Radical_SAM"/>
    <property type="match status" value="1"/>
</dbReference>
<feature type="domain" description="Radical SAM core" evidence="5">
    <location>
        <begin position="3"/>
        <end position="132"/>
    </location>
</feature>
<dbReference type="InterPro" id="IPR050377">
    <property type="entry name" value="Radical_SAM_PqqE_MftC-like"/>
</dbReference>
<dbReference type="Gene3D" id="3.20.20.70">
    <property type="entry name" value="Aldolase class I"/>
    <property type="match status" value="1"/>
</dbReference>
<evidence type="ECO:0000259" key="5">
    <source>
        <dbReference type="Pfam" id="PF04055"/>
    </source>
</evidence>
<organism evidence="6 7">
    <name type="scientific">Candidatus Kuenenbacteria bacterium CG2_30_39_24</name>
    <dbReference type="NCBI Taxonomy" id="1805236"/>
    <lineage>
        <taxon>Bacteria</taxon>
        <taxon>Candidatus Kueneniibacteriota</taxon>
    </lineage>
</organism>
<keyword evidence="3" id="KW-0408">Iron</keyword>
<evidence type="ECO:0000256" key="1">
    <source>
        <dbReference type="ARBA" id="ARBA00022691"/>
    </source>
</evidence>
<keyword evidence="1" id="KW-0949">S-adenosyl-L-methionine</keyword>
<gene>
    <name evidence="6" type="ORF">AUK13_01560</name>
</gene>
<evidence type="ECO:0000256" key="2">
    <source>
        <dbReference type="ARBA" id="ARBA00022723"/>
    </source>
</evidence>
<sequence length="313" mass="35427">MDFDYAIEVMTEMKRCNAEHCLLIGGEPTLYPKLLDLIRFGTKIGLKVKLVSNGRKLSNRKFVRQMKEAGLVHSSVSIEGATAEKHNEVTQARSFQESCEGLQSLIREGVSCNSILTISLLNMEDVVPLARMVHGFGVKNILYNFSLPSVGKNGIESCSSPDPQQCADLISSAYLQLKGEEIKVSFFATIPLCLFEQKVLQQMMKEGVIGRDYHCHIFYGTGAAFEPNGNVLPCTHFVNSFLFNARGSDGHFAYTGRFDQEWEEGIHKQFIEIVWRYPTKHCKICSLWGKCFGGCPFLWMHFRPEDFIRKEVM</sequence>
<dbReference type="GO" id="GO:0046872">
    <property type="term" value="F:metal ion binding"/>
    <property type="evidence" value="ECO:0007669"/>
    <property type="project" value="UniProtKB-KW"/>
</dbReference>